<dbReference type="EMBL" id="JBHTJZ010000005">
    <property type="protein sequence ID" value="MFD0958537.1"/>
    <property type="molecule type" value="Genomic_DNA"/>
</dbReference>
<sequence length="156" mass="16945">MLMEWSIAVAAMSFVVLVAGILYAIRIGLNRLERMQASAEALQEELQQLSAQASSLLVPAGETIKTLKEGVQSAEGLFKAVKGAGHTIHQSTSALERVTSTLSDSAVRHAEQLAGKRQLDEAVQWAELGLTAWHLWQWGRKSEAKTDNGRSYSGRG</sequence>
<evidence type="ECO:0000313" key="4">
    <source>
        <dbReference type="Proteomes" id="UP001596989"/>
    </source>
</evidence>
<comment type="caution">
    <text evidence="3">The sequence shown here is derived from an EMBL/GenBank/DDBJ whole genome shotgun (WGS) entry which is preliminary data.</text>
</comment>
<evidence type="ECO:0000313" key="3">
    <source>
        <dbReference type="EMBL" id="MFD0958537.1"/>
    </source>
</evidence>
<protein>
    <recommendedName>
        <fullName evidence="5">DUF948 domain-containing protein</fullName>
    </recommendedName>
</protein>
<accession>A0ABW3HM50</accession>
<feature type="transmembrane region" description="Helical" evidence="2">
    <location>
        <begin position="6"/>
        <end position="25"/>
    </location>
</feature>
<name>A0ABW3HM50_9BACL</name>
<keyword evidence="1" id="KW-0175">Coiled coil</keyword>
<dbReference type="Proteomes" id="UP001596989">
    <property type="component" value="Unassembled WGS sequence"/>
</dbReference>
<organism evidence="3 4">
    <name type="scientific">Paenibacillus chungangensis</name>
    <dbReference type="NCBI Taxonomy" id="696535"/>
    <lineage>
        <taxon>Bacteria</taxon>
        <taxon>Bacillati</taxon>
        <taxon>Bacillota</taxon>
        <taxon>Bacilli</taxon>
        <taxon>Bacillales</taxon>
        <taxon>Paenibacillaceae</taxon>
        <taxon>Paenibacillus</taxon>
    </lineage>
</organism>
<gene>
    <name evidence="3" type="ORF">ACFQ2I_03965</name>
</gene>
<evidence type="ECO:0008006" key="5">
    <source>
        <dbReference type="Google" id="ProtNLM"/>
    </source>
</evidence>
<proteinExistence type="predicted"/>
<feature type="coiled-coil region" evidence="1">
    <location>
        <begin position="25"/>
        <end position="52"/>
    </location>
</feature>
<reference evidence="4" key="1">
    <citation type="journal article" date="2019" name="Int. J. Syst. Evol. Microbiol.">
        <title>The Global Catalogue of Microorganisms (GCM) 10K type strain sequencing project: providing services to taxonomists for standard genome sequencing and annotation.</title>
        <authorList>
            <consortium name="The Broad Institute Genomics Platform"/>
            <consortium name="The Broad Institute Genome Sequencing Center for Infectious Disease"/>
            <person name="Wu L."/>
            <person name="Ma J."/>
        </authorList>
    </citation>
    <scope>NUCLEOTIDE SEQUENCE [LARGE SCALE GENOMIC DNA]</scope>
    <source>
        <strain evidence="4">CCUG 59129</strain>
    </source>
</reference>
<keyword evidence="2" id="KW-1133">Transmembrane helix</keyword>
<keyword evidence="4" id="KW-1185">Reference proteome</keyword>
<keyword evidence="2" id="KW-0472">Membrane</keyword>
<dbReference type="RefSeq" id="WP_377562324.1">
    <property type="nucleotide sequence ID" value="NZ_JBHTJZ010000005.1"/>
</dbReference>
<evidence type="ECO:0000256" key="2">
    <source>
        <dbReference type="SAM" id="Phobius"/>
    </source>
</evidence>
<keyword evidence="2" id="KW-0812">Transmembrane</keyword>
<evidence type="ECO:0000256" key="1">
    <source>
        <dbReference type="SAM" id="Coils"/>
    </source>
</evidence>